<evidence type="ECO:0000313" key="2">
    <source>
        <dbReference type="EMBL" id="MBA4674101.1"/>
    </source>
</evidence>
<protein>
    <submittedName>
        <fullName evidence="2">Uncharacterized protein</fullName>
    </submittedName>
</protein>
<feature type="transmembrane region" description="Helical" evidence="1">
    <location>
        <begin position="37"/>
        <end position="57"/>
    </location>
</feature>
<organism evidence="2">
    <name type="scientific">Opuntia streptacantha</name>
    <name type="common">Prickly pear cactus</name>
    <name type="synonym">Opuntia cardona</name>
    <dbReference type="NCBI Taxonomy" id="393608"/>
    <lineage>
        <taxon>Eukaryota</taxon>
        <taxon>Viridiplantae</taxon>
        <taxon>Streptophyta</taxon>
        <taxon>Embryophyta</taxon>
        <taxon>Tracheophyta</taxon>
        <taxon>Spermatophyta</taxon>
        <taxon>Magnoliopsida</taxon>
        <taxon>eudicotyledons</taxon>
        <taxon>Gunneridae</taxon>
        <taxon>Pentapetalae</taxon>
        <taxon>Caryophyllales</taxon>
        <taxon>Cactineae</taxon>
        <taxon>Cactaceae</taxon>
        <taxon>Opuntioideae</taxon>
        <taxon>Opuntia</taxon>
    </lineage>
</organism>
<proteinExistence type="predicted"/>
<sequence>MEALPLVSLFILLQFLLRILHHEFTLHHQLILWDPILTWFHLICAHPLLCILMIPFLKLPFLLLKIPPRFLHFCPQLEFVLLLLDDCVQNSSKVEDRALSMLIREFF</sequence>
<keyword evidence="1" id="KW-0472">Membrane</keyword>
<accession>A0A7C9EMR8</accession>
<dbReference type="AlphaFoldDB" id="A0A7C9EMR8"/>
<dbReference type="EMBL" id="GISG01261659">
    <property type="protein sequence ID" value="MBA4674101.1"/>
    <property type="molecule type" value="Transcribed_RNA"/>
</dbReference>
<evidence type="ECO:0000256" key="1">
    <source>
        <dbReference type="SAM" id="Phobius"/>
    </source>
</evidence>
<keyword evidence="1" id="KW-0812">Transmembrane</keyword>
<name>A0A7C9EMR8_OPUST</name>
<reference evidence="2" key="2">
    <citation type="submission" date="2020-07" db="EMBL/GenBank/DDBJ databases">
        <authorList>
            <person name="Vera ALvarez R."/>
            <person name="Arias-Moreno D.M."/>
            <person name="Jimenez-Jacinto V."/>
            <person name="Jimenez-Bremont J.F."/>
            <person name="Swaminathan K."/>
            <person name="Moose S.P."/>
            <person name="Guerrero-Gonzalez M.L."/>
            <person name="Marino-Ramirez L."/>
            <person name="Landsman D."/>
            <person name="Rodriguez-Kessler M."/>
            <person name="Delgado-Sanchez P."/>
        </authorList>
    </citation>
    <scope>NUCLEOTIDE SEQUENCE</scope>
    <source>
        <tissue evidence="2">Cladode</tissue>
    </source>
</reference>
<keyword evidence="1" id="KW-1133">Transmembrane helix</keyword>
<reference evidence="2" key="1">
    <citation type="journal article" date="2013" name="J. Plant Res.">
        <title>Effect of fungi and light on seed germination of three Opuntia species from semiarid lands of central Mexico.</title>
        <authorList>
            <person name="Delgado-Sanchez P."/>
            <person name="Jimenez-Bremont J.F."/>
            <person name="Guerrero-Gonzalez Mde L."/>
            <person name="Flores J."/>
        </authorList>
    </citation>
    <scope>NUCLEOTIDE SEQUENCE</scope>
    <source>
        <tissue evidence="2">Cladode</tissue>
    </source>
</reference>